<dbReference type="SMART" id="SM00388">
    <property type="entry name" value="HisKA"/>
    <property type="match status" value="1"/>
</dbReference>
<dbReference type="Pfam" id="PF00512">
    <property type="entry name" value="HisKA"/>
    <property type="match status" value="1"/>
</dbReference>
<keyword evidence="6" id="KW-0902">Two-component regulatory system</keyword>
<dbReference type="Gene3D" id="1.10.287.130">
    <property type="match status" value="1"/>
</dbReference>
<reference evidence="11" key="1">
    <citation type="submission" date="2024-01" db="EMBL/GenBank/DDBJ databases">
        <title>Bank of Algae and Cyanobacteria of the Azores (BACA) strain genomes.</title>
        <authorList>
            <person name="Luz R."/>
            <person name="Cordeiro R."/>
            <person name="Fonseca A."/>
            <person name="Goncalves V."/>
        </authorList>
    </citation>
    <scope>NUCLEOTIDE SEQUENCE</scope>
    <source>
        <strain evidence="11">BACA0141</strain>
    </source>
</reference>
<dbReference type="Gene3D" id="3.30.565.10">
    <property type="entry name" value="Histidine kinase-like ATPase, C-terminal domain"/>
    <property type="match status" value="1"/>
</dbReference>
<keyword evidence="5 11" id="KW-0418">Kinase</keyword>
<keyword evidence="3 7" id="KW-0597">Phosphoprotein</keyword>
<dbReference type="SMART" id="SM00448">
    <property type="entry name" value="REC"/>
    <property type="match status" value="1"/>
</dbReference>
<dbReference type="SMART" id="SM00387">
    <property type="entry name" value="HATPase_c"/>
    <property type="match status" value="1"/>
</dbReference>
<evidence type="ECO:0000259" key="9">
    <source>
        <dbReference type="PROSITE" id="PS50109"/>
    </source>
</evidence>
<dbReference type="CDD" id="cd00075">
    <property type="entry name" value="HATPase"/>
    <property type="match status" value="1"/>
</dbReference>
<dbReference type="InterPro" id="IPR036890">
    <property type="entry name" value="HATPase_C_sf"/>
</dbReference>
<dbReference type="PRINTS" id="PR00344">
    <property type="entry name" value="BCTRLSENSOR"/>
</dbReference>
<dbReference type="GO" id="GO:0005886">
    <property type="term" value="C:plasma membrane"/>
    <property type="evidence" value="ECO:0007669"/>
    <property type="project" value="TreeGrafter"/>
</dbReference>
<dbReference type="InterPro" id="IPR003594">
    <property type="entry name" value="HATPase_dom"/>
</dbReference>
<name>A0AAW9Q6V0_9CYAN</name>
<dbReference type="Gene3D" id="6.10.250.690">
    <property type="match status" value="1"/>
</dbReference>
<dbReference type="SUPFAM" id="SSF55874">
    <property type="entry name" value="ATPase domain of HSP90 chaperone/DNA topoisomerase II/histidine kinase"/>
    <property type="match status" value="1"/>
</dbReference>
<evidence type="ECO:0000313" key="11">
    <source>
        <dbReference type="EMBL" id="MEE3719669.1"/>
    </source>
</evidence>
<sequence>MNSSNSGSGSSYRSSYKSSYKPGYISGATSSDELNRADEIEPIFLEGTVMVVDDNPTNLGVLVNLLRETGLKVLVATDGEAAIEQIQYVHPDLILLDVMMPGIDGFEVCGLLKSKVGTQDIPIIFMTALSETIDKIKGFNMGAVDYITKPFEQEEVLVRIKTHLTIQNLRKTLQAQNQSLQQEIIDRKRAEEALKIFLHAVSHDLRNPVTGMTMVLNNLLDTEKSEVSLPRSTLVRMSQSSERQLGLINSLLESHVNDVQGLILHRKPWSLLEILDGAIHDLKPLLQKEEAIVMNQVSLDLPLVDVDGNQVCRVFQNLISNAIKHNPPNLQLAIYAQAILNETTKVASEDSTESEPSVFTPYIHCVVEDRGVGMSPEQCDHLFELYVQGKQSRRSLGLGLGLYLCRQIITAHGGEIGVESTLGSGSKFWFTLPIAL</sequence>
<feature type="modified residue" description="4-aspartylphosphate" evidence="7">
    <location>
        <position position="97"/>
    </location>
</feature>
<feature type="coiled-coil region" evidence="8">
    <location>
        <begin position="163"/>
        <end position="193"/>
    </location>
</feature>
<evidence type="ECO:0000256" key="7">
    <source>
        <dbReference type="PROSITE-ProRule" id="PRU00169"/>
    </source>
</evidence>
<dbReference type="CDD" id="cd00082">
    <property type="entry name" value="HisKA"/>
    <property type="match status" value="1"/>
</dbReference>
<gene>
    <name evidence="11" type="ORF">V2H45_23280</name>
</gene>
<evidence type="ECO:0000256" key="4">
    <source>
        <dbReference type="ARBA" id="ARBA00022679"/>
    </source>
</evidence>
<dbReference type="Pfam" id="PF00072">
    <property type="entry name" value="Response_reg"/>
    <property type="match status" value="1"/>
</dbReference>
<keyword evidence="4" id="KW-0808">Transferase</keyword>
<dbReference type="PROSITE" id="PS50110">
    <property type="entry name" value="RESPONSE_REGULATORY"/>
    <property type="match status" value="1"/>
</dbReference>
<comment type="catalytic activity">
    <reaction evidence="1">
        <text>ATP + protein L-histidine = ADP + protein N-phospho-L-histidine.</text>
        <dbReference type="EC" id="2.7.13.3"/>
    </reaction>
</comment>
<dbReference type="EMBL" id="JAZBJZ010000156">
    <property type="protein sequence ID" value="MEE3719669.1"/>
    <property type="molecule type" value="Genomic_DNA"/>
</dbReference>
<accession>A0AAW9Q6V0</accession>
<dbReference type="GO" id="GO:0000155">
    <property type="term" value="F:phosphorelay sensor kinase activity"/>
    <property type="evidence" value="ECO:0007669"/>
    <property type="project" value="InterPro"/>
</dbReference>
<comment type="caution">
    <text evidence="11">The sequence shown here is derived from an EMBL/GenBank/DDBJ whole genome shotgun (WGS) entry which is preliminary data.</text>
</comment>
<dbReference type="InterPro" id="IPR001789">
    <property type="entry name" value="Sig_transdc_resp-reg_receiver"/>
</dbReference>
<feature type="domain" description="Histidine kinase" evidence="9">
    <location>
        <begin position="200"/>
        <end position="436"/>
    </location>
</feature>
<dbReference type="Pfam" id="PF02518">
    <property type="entry name" value="HATPase_c"/>
    <property type="match status" value="1"/>
</dbReference>
<dbReference type="AlphaFoldDB" id="A0AAW9Q6V0"/>
<evidence type="ECO:0000256" key="3">
    <source>
        <dbReference type="ARBA" id="ARBA00022553"/>
    </source>
</evidence>
<dbReference type="InterPro" id="IPR003661">
    <property type="entry name" value="HisK_dim/P_dom"/>
</dbReference>
<dbReference type="InterPro" id="IPR004358">
    <property type="entry name" value="Sig_transdc_His_kin-like_C"/>
</dbReference>
<dbReference type="SUPFAM" id="SSF52172">
    <property type="entry name" value="CheY-like"/>
    <property type="match status" value="1"/>
</dbReference>
<proteinExistence type="predicted"/>
<evidence type="ECO:0000256" key="2">
    <source>
        <dbReference type="ARBA" id="ARBA00012438"/>
    </source>
</evidence>
<dbReference type="InterPro" id="IPR005467">
    <property type="entry name" value="His_kinase_dom"/>
</dbReference>
<evidence type="ECO:0000256" key="5">
    <source>
        <dbReference type="ARBA" id="ARBA00022777"/>
    </source>
</evidence>
<evidence type="ECO:0000313" key="12">
    <source>
        <dbReference type="Proteomes" id="UP001333818"/>
    </source>
</evidence>
<dbReference type="PROSITE" id="PS50109">
    <property type="entry name" value="HIS_KIN"/>
    <property type="match status" value="1"/>
</dbReference>
<keyword evidence="8" id="KW-0175">Coiled coil</keyword>
<dbReference type="EC" id="2.7.13.3" evidence="2"/>
<dbReference type="CDD" id="cd19920">
    <property type="entry name" value="REC_PA4781-like"/>
    <property type="match status" value="1"/>
</dbReference>
<evidence type="ECO:0000256" key="8">
    <source>
        <dbReference type="SAM" id="Coils"/>
    </source>
</evidence>
<dbReference type="PANTHER" id="PTHR43047">
    <property type="entry name" value="TWO-COMPONENT HISTIDINE PROTEIN KINASE"/>
    <property type="match status" value="1"/>
</dbReference>
<evidence type="ECO:0000259" key="10">
    <source>
        <dbReference type="PROSITE" id="PS50110"/>
    </source>
</evidence>
<dbReference type="Proteomes" id="UP001333818">
    <property type="component" value="Unassembled WGS sequence"/>
</dbReference>
<dbReference type="Gene3D" id="3.40.50.2300">
    <property type="match status" value="1"/>
</dbReference>
<keyword evidence="12" id="KW-1185">Reference proteome</keyword>
<feature type="domain" description="Response regulatory" evidence="10">
    <location>
        <begin position="48"/>
        <end position="164"/>
    </location>
</feature>
<dbReference type="RefSeq" id="WP_330486106.1">
    <property type="nucleotide sequence ID" value="NZ_JAZBJZ010000156.1"/>
</dbReference>
<evidence type="ECO:0000256" key="6">
    <source>
        <dbReference type="ARBA" id="ARBA00023012"/>
    </source>
</evidence>
<protein>
    <recommendedName>
        <fullName evidence="2">histidine kinase</fullName>
        <ecNumber evidence="2">2.7.13.3</ecNumber>
    </recommendedName>
</protein>
<dbReference type="InterPro" id="IPR011006">
    <property type="entry name" value="CheY-like_superfamily"/>
</dbReference>
<evidence type="ECO:0000256" key="1">
    <source>
        <dbReference type="ARBA" id="ARBA00000085"/>
    </source>
</evidence>
<organism evidence="11 12">
    <name type="scientific">Tumidithrix elongata BACA0141</name>
    <dbReference type="NCBI Taxonomy" id="2716417"/>
    <lineage>
        <taxon>Bacteria</taxon>
        <taxon>Bacillati</taxon>
        <taxon>Cyanobacteriota</taxon>
        <taxon>Cyanophyceae</taxon>
        <taxon>Pseudanabaenales</taxon>
        <taxon>Pseudanabaenaceae</taxon>
        <taxon>Tumidithrix</taxon>
        <taxon>Tumidithrix elongata</taxon>
    </lineage>
</organism>
<dbReference type="GO" id="GO:0009927">
    <property type="term" value="F:histidine phosphotransfer kinase activity"/>
    <property type="evidence" value="ECO:0007669"/>
    <property type="project" value="TreeGrafter"/>
</dbReference>
<dbReference type="PANTHER" id="PTHR43047:SF72">
    <property type="entry name" value="OSMOSENSING HISTIDINE PROTEIN KINASE SLN1"/>
    <property type="match status" value="1"/>
</dbReference>